<dbReference type="EMBL" id="GL379833">
    <property type="protein sequence ID" value="EGT51360.1"/>
    <property type="molecule type" value="Genomic_DNA"/>
</dbReference>
<dbReference type="OMA" id="WYKESST"/>
<accession>G0N383</accession>
<dbReference type="InterPro" id="IPR012885">
    <property type="entry name" value="F-box_Sdz-33"/>
</dbReference>
<dbReference type="SUPFAM" id="SSF81383">
    <property type="entry name" value="F-box domain"/>
    <property type="match status" value="1"/>
</dbReference>
<gene>
    <name evidence="2" type="ORF">CAEBREN_19110</name>
</gene>
<feature type="domain" description="F-box" evidence="1">
    <location>
        <begin position="23"/>
        <end position="69"/>
    </location>
</feature>
<dbReference type="InterPro" id="IPR001810">
    <property type="entry name" value="F-box_dom"/>
</dbReference>
<proteinExistence type="predicted"/>
<dbReference type="InParanoid" id="G0N383"/>
<organism evidence="3">
    <name type="scientific">Caenorhabditis brenneri</name>
    <name type="common">Nematode worm</name>
    <dbReference type="NCBI Taxonomy" id="135651"/>
    <lineage>
        <taxon>Eukaryota</taxon>
        <taxon>Metazoa</taxon>
        <taxon>Ecdysozoa</taxon>
        <taxon>Nematoda</taxon>
        <taxon>Chromadorea</taxon>
        <taxon>Rhabditida</taxon>
        <taxon>Rhabditina</taxon>
        <taxon>Rhabditomorpha</taxon>
        <taxon>Rhabditoidea</taxon>
        <taxon>Rhabditidae</taxon>
        <taxon>Peloderinae</taxon>
        <taxon>Caenorhabditis</taxon>
    </lineage>
</organism>
<protein>
    <recommendedName>
        <fullName evidence="1">F-box domain-containing protein</fullName>
    </recommendedName>
</protein>
<keyword evidence="3" id="KW-1185">Reference proteome</keyword>
<dbReference type="PROSITE" id="PS50181">
    <property type="entry name" value="FBOX"/>
    <property type="match status" value="1"/>
</dbReference>
<dbReference type="SMART" id="SM00256">
    <property type="entry name" value="FBOX"/>
    <property type="match status" value="1"/>
</dbReference>
<dbReference type="Proteomes" id="UP000008068">
    <property type="component" value="Unassembled WGS sequence"/>
</dbReference>
<name>G0N383_CAEBE</name>
<evidence type="ECO:0000259" key="1">
    <source>
        <dbReference type="PROSITE" id="PS50181"/>
    </source>
</evidence>
<dbReference type="AlphaFoldDB" id="G0N383"/>
<sequence>MLAFLQAAHSVLHYSSQKHIHSTFPLYRLPLLPILNVFSSLNTVELFNLSRTSSKLRAFIKTSTLWKRLEIRLLFRPDFFSFRVSTGFTGCHIFLFPRKYEHFFYNDFSNEGAGKEAKVWYKESSTHTYWNNRVLGIETIGNYLLEMFDEPKITITVAGNAVPLIEPVVHWIKKRNIRELSHLSVNGSSKNERDINCILEHFTIRRGLFTNVKLDYSGICGHLRNLDKVTIEKSELLKINDISIINPILLWLSEASLTSQDLNRFLKDWKNGIANSRLKYFRLFSKTRLNKEQVLMDIEGLERSPNEKSFYFISYLMPERIDFNTGGFDIERNDGIKATIHVYSDCFRIVVWPDFRRNMAWLKNR</sequence>
<dbReference type="HOGENOM" id="CLU_028840_0_1_1"/>
<evidence type="ECO:0000313" key="3">
    <source>
        <dbReference type="Proteomes" id="UP000008068"/>
    </source>
</evidence>
<dbReference type="PANTHER" id="PTHR21503">
    <property type="entry name" value="F-BOX-CONTAINING HYPOTHETICAL PROTEIN C.ELEGANS"/>
    <property type="match status" value="1"/>
</dbReference>
<evidence type="ECO:0000313" key="2">
    <source>
        <dbReference type="EMBL" id="EGT51360.1"/>
    </source>
</evidence>
<dbReference type="InterPro" id="IPR036047">
    <property type="entry name" value="F-box-like_dom_sf"/>
</dbReference>
<dbReference type="Pfam" id="PF00646">
    <property type="entry name" value="F-box"/>
    <property type="match status" value="1"/>
</dbReference>
<dbReference type="Pfam" id="PF07735">
    <property type="entry name" value="FBA_2"/>
    <property type="match status" value="1"/>
</dbReference>
<reference evidence="3" key="1">
    <citation type="submission" date="2011-07" db="EMBL/GenBank/DDBJ databases">
        <authorList>
            <consortium name="Caenorhabditis brenneri Sequencing and Analysis Consortium"/>
            <person name="Wilson R.K."/>
        </authorList>
    </citation>
    <scope>NUCLEOTIDE SEQUENCE [LARGE SCALE GENOMIC DNA]</scope>
    <source>
        <strain evidence="3">PB2801</strain>
    </source>
</reference>
<dbReference type="PANTHER" id="PTHR21503:SF8">
    <property type="entry name" value="F-BOX ASSOCIATED DOMAIN-CONTAINING PROTEIN-RELATED"/>
    <property type="match status" value="1"/>
</dbReference>